<protein>
    <submittedName>
        <fullName evidence="2">Outer membrane biogenesis protein BamB</fullName>
    </submittedName>
</protein>
<dbReference type="Gene3D" id="2.40.10.480">
    <property type="match status" value="1"/>
</dbReference>
<dbReference type="KEGG" id="aagg:ETAA8_61130"/>
<dbReference type="Pfam" id="PF13360">
    <property type="entry name" value="PQQ_2"/>
    <property type="match status" value="1"/>
</dbReference>
<evidence type="ECO:0000313" key="3">
    <source>
        <dbReference type="Proteomes" id="UP000315017"/>
    </source>
</evidence>
<dbReference type="OrthoDB" id="244732at2"/>
<dbReference type="SUPFAM" id="SSF50998">
    <property type="entry name" value="Quinoprotein alcohol dehydrogenase-like"/>
    <property type="match status" value="1"/>
</dbReference>
<reference evidence="2 3" key="1">
    <citation type="submission" date="2019-02" db="EMBL/GenBank/DDBJ databases">
        <title>Deep-cultivation of Planctomycetes and their phenomic and genomic characterization uncovers novel biology.</title>
        <authorList>
            <person name="Wiegand S."/>
            <person name="Jogler M."/>
            <person name="Boedeker C."/>
            <person name="Pinto D."/>
            <person name="Vollmers J."/>
            <person name="Rivas-Marin E."/>
            <person name="Kohn T."/>
            <person name="Peeters S.H."/>
            <person name="Heuer A."/>
            <person name="Rast P."/>
            <person name="Oberbeckmann S."/>
            <person name="Bunk B."/>
            <person name="Jeske O."/>
            <person name="Meyerdierks A."/>
            <person name="Storesund J.E."/>
            <person name="Kallscheuer N."/>
            <person name="Luecker S."/>
            <person name="Lage O.M."/>
            <person name="Pohl T."/>
            <person name="Merkel B.J."/>
            <person name="Hornburger P."/>
            <person name="Mueller R.-W."/>
            <person name="Bruemmer F."/>
            <person name="Labrenz M."/>
            <person name="Spormann A.M."/>
            <person name="Op den Camp H."/>
            <person name="Overmann J."/>
            <person name="Amann R."/>
            <person name="Jetten M.S.M."/>
            <person name="Mascher T."/>
            <person name="Medema M.H."/>
            <person name="Devos D.P."/>
            <person name="Kaster A.-K."/>
            <person name="Ovreas L."/>
            <person name="Rohde M."/>
            <person name="Galperin M.Y."/>
            <person name="Jogler C."/>
        </authorList>
    </citation>
    <scope>NUCLEOTIDE SEQUENCE [LARGE SCALE GENOMIC DNA]</scope>
    <source>
        <strain evidence="2 3">ETA_A8</strain>
    </source>
</reference>
<dbReference type="PROSITE" id="PS51257">
    <property type="entry name" value="PROKAR_LIPOPROTEIN"/>
    <property type="match status" value="1"/>
</dbReference>
<dbReference type="PANTHER" id="PTHR34512:SF30">
    <property type="entry name" value="OUTER MEMBRANE PROTEIN ASSEMBLY FACTOR BAMB"/>
    <property type="match status" value="1"/>
</dbReference>
<dbReference type="InterPro" id="IPR018391">
    <property type="entry name" value="PQQ_b-propeller_rpt"/>
</dbReference>
<dbReference type="RefSeq" id="WP_145097319.1">
    <property type="nucleotide sequence ID" value="NZ_CP036274.1"/>
</dbReference>
<dbReference type="PANTHER" id="PTHR34512">
    <property type="entry name" value="CELL SURFACE PROTEIN"/>
    <property type="match status" value="1"/>
</dbReference>
<accession>A0A517YL83</accession>
<dbReference type="AlphaFoldDB" id="A0A517YL83"/>
<name>A0A517YL83_9BACT</name>
<keyword evidence="3" id="KW-1185">Reference proteome</keyword>
<sequence length="442" mass="48762">MSRIATFCCVAILACCCLQLHGQDADAGKNWPAWRGPQANGVAPHGDPPTKWSETENIRWKVEIPGEGSSTPIIWGDRIFLLTAVKTDKTVDTVPDAADQPKRPFGITFPKNFYQFTVMCLDRKTGKTLWQKVATERVPHEGVHPDNDFASSSPVTDGKRLFVSFGSRGVYSYDLDGNLNWQKEFGTLSTRNSFGEGSSPALHGNILVTTWDQDGPSFIIAQNADTGELLWRKDRDEKTAWATPLIVERAGHTQVITNATNLVRSYDLKNGEVLWQCAGQVTNVTPSPVATENLVYCMSGYRGSALYALPFDQKGDLTDSDKIAWRLDRGTPYIPSPLLYDGRLYFTQSNEGILSCVDAATGKTLIERTRLPGISQAYASPVGAAGKVYFTSRRGVFLVIKHADELEVLAENKLDDDFDASPAIAGKELYLRGKKFLYCVSE</sequence>
<evidence type="ECO:0000313" key="2">
    <source>
        <dbReference type="EMBL" id="QDU30960.1"/>
    </source>
</evidence>
<feature type="domain" description="Pyrrolo-quinoline quinone repeat" evidence="1">
    <location>
        <begin position="117"/>
        <end position="364"/>
    </location>
</feature>
<dbReference type="Proteomes" id="UP000315017">
    <property type="component" value="Chromosome"/>
</dbReference>
<evidence type="ECO:0000259" key="1">
    <source>
        <dbReference type="Pfam" id="PF13360"/>
    </source>
</evidence>
<dbReference type="InterPro" id="IPR015943">
    <property type="entry name" value="WD40/YVTN_repeat-like_dom_sf"/>
</dbReference>
<dbReference type="Gene3D" id="2.130.10.10">
    <property type="entry name" value="YVTN repeat-like/Quinoprotein amine dehydrogenase"/>
    <property type="match status" value="1"/>
</dbReference>
<dbReference type="SMART" id="SM00564">
    <property type="entry name" value="PQQ"/>
    <property type="match status" value="4"/>
</dbReference>
<dbReference type="InterPro" id="IPR011047">
    <property type="entry name" value="Quinoprotein_ADH-like_sf"/>
</dbReference>
<proteinExistence type="predicted"/>
<dbReference type="EMBL" id="CP036274">
    <property type="protein sequence ID" value="QDU30960.1"/>
    <property type="molecule type" value="Genomic_DNA"/>
</dbReference>
<gene>
    <name evidence="2" type="ORF">ETAA8_61130</name>
</gene>
<organism evidence="2 3">
    <name type="scientific">Anatilimnocola aggregata</name>
    <dbReference type="NCBI Taxonomy" id="2528021"/>
    <lineage>
        <taxon>Bacteria</taxon>
        <taxon>Pseudomonadati</taxon>
        <taxon>Planctomycetota</taxon>
        <taxon>Planctomycetia</taxon>
        <taxon>Pirellulales</taxon>
        <taxon>Pirellulaceae</taxon>
        <taxon>Anatilimnocola</taxon>
    </lineage>
</organism>
<dbReference type="InterPro" id="IPR002372">
    <property type="entry name" value="PQQ_rpt_dom"/>
</dbReference>